<dbReference type="PANTHER" id="PTHR43130">
    <property type="entry name" value="ARAC-FAMILY TRANSCRIPTIONAL REGULATOR"/>
    <property type="match status" value="1"/>
</dbReference>
<dbReference type="PROSITE" id="PS01124">
    <property type="entry name" value="HTH_ARAC_FAMILY_2"/>
    <property type="match status" value="1"/>
</dbReference>
<dbReference type="EMBL" id="QLYX01000021">
    <property type="protein sequence ID" value="RAY11077.1"/>
    <property type="molecule type" value="Genomic_DNA"/>
</dbReference>
<dbReference type="SUPFAM" id="SSF52317">
    <property type="entry name" value="Class I glutamine amidotransferase-like"/>
    <property type="match status" value="1"/>
</dbReference>
<sequence>MTAGAPGVSGTGHRIVVLALENVLALDIGIPCGVFGSWKEGPYTLTVCAERPGHVPVDGGPALHVTEGLDALASADTVIVPGYLEPDPPSSAVTNALVRAAARGSRMVSICTGAFALAAAGLLDHRHATTHWLYAPALARQYPEVKVRPEELFIDDGPVLTSGGVTAGLDLCLYLVRRDHGARLANELSRMLVAAPHRTGGQAPYVDRPVRPDPSELPASLYEWALRNLHRPLTVDQLADQAGFSRRTLIRRFHADTGMPPMRWLIDARLARARELLESTDLTVEAVARSCGLGTPANFRTLFRTHVGLSPGRYRDTFAGNRLELAPVLGSVSPGAN</sequence>
<dbReference type="OrthoDB" id="4110300at2"/>
<evidence type="ECO:0000313" key="6">
    <source>
        <dbReference type="Proteomes" id="UP000251891"/>
    </source>
</evidence>
<dbReference type="CDD" id="cd03137">
    <property type="entry name" value="GATase1_AraC_1"/>
    <property type="match status" value="1"/>
</dbReference>
<dbReference type="RefSeq" id="WP_111871776.1">
    <property type="nucleotide sequence ID" value="NZ_QLYX01000021.1"/>
</dbReference>
<evidence type="ECO:0000256" key="2">
    <source>
        <dbReference type="ARBA" id="ARBA00023125"/>
    </source>
</evidence>
<dbReference type="Gene3D" id="3.40.50.880">
    <property type="match status" value="1"/>
</dbReference>
<dbReference type="GO" id="GO:0043565">
    <property type="term" value="F:sequence-specific DNA binding"/>
    <property type="evidence" value="ECO:0007669"/>
    <property type="project" value="InterPro"/>
</dbReference>
<keyword evidence="3" id="KW-0804">Transcription</keyword>
<dbReference type="Pfam" id="PF12833">
    <property type="entry name" value="HTH_18"/>
    <property type="match status" value="1"/>
</dbReference>
<dbReference type="InterPro" id="IPR029062">
    <property type="entry name" value="Class_I_gatase-like"/>
</dbReference>
<comment type="caution">
    <text evidence="5">The sequence shown here is derived from an EMBL/GenBank/DDBJ whole genome shotgun (WGS) entry which is preliminary data.</text>
</comment>
<reference evidence="5 6" key="1">
    <citation type="submission" date="2018-06" db="EMBL/GenBank/DDBJ databases">
        <title>Actinomadura craniellae sp. nov. isolated from marine sponge Craniella sp.</title>
        <authorList>
            <person name="Li L."/>
            <person name="Xu Q.H."/>
            <person name="Lin H.W."/>
            <person name="Lu Y.H."/>
        </authorList>
    </citation>
    <scope>NUCLEOTIDE SEQUENCE [LARGE SCALE GENOMIC DNA]</scope>
    <source>
        <strain evidence="5 6">LHW63021</strain>
    </source>
</reference>
<evidence type="ECO:0000256" key="1">
    <source>
        <dbReference type="ARBA" id="ARBA00023015"/>
    </source>
</evidence>
<organism evidence="5 6">
    <name type="scientific">Actinomadura craniellae</name>
    <dbReference type="NCBI Taxonomy" id="2231787"/>
    <lineage>
        <taxon>Bacteria</taxon>
        <taxon>Bacillati</taxon>
        <taxon>Actinomycetota</taxon>
        <taxon>Actinomycetes</taxon>
        <taxon>Streptosporangiales</taxon>
        <taxon>Thermomonosporaceae</taxon>
        <taxon>Actinomadura</taxon>
    </lineage>
</organism>
<dbReference type="InterPro" id="IPR002818">
    <property type="entry name" value="DJ-1/PfpI"/>
</dbReference>
<dbReference type="SMART" id="SM00342">
    <property type="entry name" value="HTH_ARAC"/>
    <property type="match status" value="1"/>
</dbReference>
<evidence type="ECO:0000256" key="3">
    <source>
        <dbReference type="ARBA" id="ARBA00023163"/>
    </source>
</evidence>
<name>A0A365GW82_9ACTN</name>
<keyword evidence="2" id="KW-0238">DNA-binding</keyword>
<dbReference type="AlphaFoldDB" id="A0A365GW82"/>
<dbReference type="InterPro" id="IPR018062">
    <property type="entry name" value="HTH_AraC-typ_CS"/>
</dbReference>
<evidence type="ECO:0000259" key="4">
    <source>
        <dbReference type="PROSITE" id="PS01124"/>
    </source>
</evidence>
<dbReference type="PROSITE" id="PS00041">
    <property type="entry name" value="HTH_ARAC_FAMILY_1"/>
    <property type="match status" value="1"/>
</dbReference>
<keyword evidence="6" id="KW-1185">Reference proteome</keyword>
<dbReference type="GO" id="GO:0003700">
    <property type="term" value="F:DNA-binding transcription factor activity"/>
    <property type="evidence" value="ECO:0007669"/>
    <property type="project" value="InterPro"/>
</dbReference>
<dbReference type="Pfam" id="PF01965">
    <property type="entry name" value="DJ-1_PfpI"/>
    <property type="match status" value="1"/>
</dbReference>
<dbReference type="SUPFAM" id="SSF46689">
    <property type="entry name" value="Homeodomain-like"/>
    <property type="match status" value="2"/>
</dbReference>
<protein>
    <submittedName>
        <fullName evidence="5">AraC family transcriptional regulator</fullName>
    </submittedName>
</protein>
<gene>
    <name evidence="5" type="ORF">DPM19_31680</name>
</gene>
<dbReference type="Proteomes" id="UP000251891">
    <property type="component" value="Unassembled WGS sequence"/>
</dbReference>
<proteinExistence type="predicted"/>
<keyword evidence="1" id="KW-0805">Transcription regulation</keyword>
<dbReference type="PANTHER" id="PTHR43130:SF3">
    <property type="entry name" value="HTH-TYPE TRANSCRIPTIONAL REGULATOR RV1931C"/>
    <property type="match status" value="1"/>
</dbReference>
<evidence type="ECO:0000313" key="5">
    <source>
        <dbReference type="EMBL" id="RAY11077.1"/>
    </source>
</evidence>
<feature type="domain" description="HTH araC/xylS-type" evidence="4">
    <location>
        <begin position="219"/>
        <end position="317"/>
    </location>
</feature>
<dbReference type="InterPro" id="IPR018060">
    <property type="entry name" value="HTH_AraC"/>
</dbReference>
<dbReference type="InterPro" id="IPR052158">
    <property type="entry name" value="INH-QAR"/>
</dbReference>
<dbReference type="InterPro" id="IPR009057">
    <property type="entry name" value="Homeodomain-like_sf"/>
</dbReference>
<accession>A0A365GW82</accession>
<dbReference type="Gene3D" id="1.10.10.60">
    <property type="entry name" value="Homeodomain-like"/>
    <property type="match status" value="2"/>
</dbReference>